<dbReference type="Proteomes" id="UP001549207">
    <property type="component" value="Unassembled WGS sequence"/>
</dbReference>
<evidence type="ECO:0000313" key="2">
    <source>
        <dbReference type="Proteomes" id="UP001549207"/>
    </source>
</evidence>
<evidence type="ECO:0000313" key="1">
    <source>
        <dbReference type="EMBL" id="MET3771697.1"/>
    </source>
</evidence>
<gene>
    <name evidence="1" type="ORF">ABIC98_001334</name>
</gene>
<reference evidence="1" key="1">
    <citation type="submission" date="2024-06" db="EMBL/GenBank/DDBJ databases">
        <title>Genomic Encyclopedia of Type Strains, Phase IV (KMG-IV): sequencing the most valuable type-strain genomes for metagenomic binning, comparative biology and taxonomic classification.</title>
        <authorList>
            <person name="Goeker M."/>
        </authorList>
    </citation>
    <scope>NUCLEOTIDE SEQUENCE</scope>
    <source>
        <strain evidence="1">SJCon</strain>
    </source>
</reference>
<dbReference type="EMBL" id="JBEPNJ010000004">
    <property type="protein sequence ID" value="MET3771697.1"/>
    <property type="molecule type" value="Genomic_DNA"/>
</dbReference>
<organism evidence="1 2">
    <name type="scientific">Arthrobacter nitrophenolicus</name>
    <dbReference type="NCBI Taxonomy" id="683150"/>
    <lineage>
        <taxon>Bacteria</taxon>
        <taxon>Bacillati</taxon>
        <taxon>Actinomycetota</taxon>
        <taxon>Actinomycetes</taxon>
        <taxon>Micrococcales</taxon>
        <taxon>Micrococcaceae</taxon>
        <taxon>Arthrobacter</taxon>
    </lineage>
</organism>
<proteinExistence type="predicted"/>
<comment type="caution">
    <text evidence="1">The sequence shown here is derived from an EMBL/GenBank/DDBJ whole genome shotgun (WGS) entry which is preliminary data.</text>
</comment>
<sequence length="159" mass="17025">MKKLLVFCAFFFAVIAGAGPVAAAPVDDVLLELTYKPNQLCSYPVQLVVTGKSKLIELPGDRIFIASPGQEVTITNLRTGESETFLITGSTHAQVEDDGTTEVTVTGLNIVLNPRESQSDEPGIFLLEGNFNFALKADGTEERVFSGTGEVTDICALLE</sequence>
<name>A0ACC6TDE1_9MICC</name>
<keyword evidence="2" id="KW-1185">Reference proteome</keyword>
<protein>
    <submittedName>
        <fullName evidence="1">Uncharacterized protein</fullName>
    </submittedName>
</protein>
<accession>A0ACC6TDE1</accession>